<dbReference type="SUPFAM" id="SSF81923">
    <property type="entry name" value="Double Clp-N motif"/>
    <property type="match status" value="1"/>
</dbReference>
<dbReference type="Gene3D" id="4.10.860.10">
    <property type="entry name" value="UVR domain"/>
    <property type="match status" value="1"/>
</dbReference>
<comment type="similarity">
    <text evidence="6">Belongs to the ClpA/ClpB family.</text>
</comment>
<dbReference type="Gene3D" id="1.10.1780.10">
    <property type="entry name" value="Clp, N-terminal domain"/>
    <property type="match status" value="1"/>
</dbReference>
<dbReference type="SMART" id="SM00382">
    <property type="entry name" value="AAA"/>
    <property type="match status" value="1"/>
</dbReference>
<dbReference type="InterPro" id="IPR041546">
    <property type="entry name" value="ClpA/ClpB_AAA_lid"/>
</dbReference>
<dbReference type="InterPro" id="IPR004176">
    <property type="entry name" value="Clp_R_N"/>
</dbReference>
<evidence type="ECO:0000256" key="2">
    <source>
        <dbReference type="ARBA" id="ARBA00022741"/>
    </source>
</evidence>
<dbReference type="Gene3D" id="1.10.8.60">
    <property type="match status" value="1"/>
</dbReference>
<dbReference type="GO" id="GO:0034605">
    <property type="term" value="P:cellular response to heat"/>
    <property type="evidence" value="ECO:0007669"/>
    <property type="project" value="TreeGrafter"/>
</dbReference>
<evidence type="ECO:0000256" key="1">
    <source>
        <dbReference type="ARBA" id="ARBA00022737"/>
    </source>
</evidence>
<keyword evidence="1 5" id="KW-0677">Repeat</keyword>
<dbReference type="GO" id="GO:0005737">
    <property type="term" value="C:cytoplasm"/>
    <property type="evidence" value="ECO:0007669"/>
    <property type="project" value="TreeGrafter"/>
</dbReference>
<dbReference type="PROSITE" id="PS00871">
    <property type="entry name" value="CLPAB_2"/>
    <property type="match status" value="1"/>
</dbReference>
<keyword evidence="3 6" id="KW-0067">ATP-binding</keyword>
<dbReference type="InterPro" id="IPR001270">
    <property type="entry name" value="ClpA/B"/>
</dbReference>
<dbReference type="Pfam" id="PF07724">
    <property type="entry name" value="AAA_2"/>
    <property type="match status" value="1"/>
</dbReference>
<dbReference type="CDD" id="cd19499">
    <property type="entry name" value="RecA-like_ClpB_Hsp104-like"/>
    <property type="match status" value="1"/>
</dbReference>
<evidence type="ECO:0000256" key="5">
    <source>
        <dbReference type="PROSITE-ProRule" id="PRU01251"/>
    </source>
</evidence>
<dbReference type="InterPro" id="IPR027417">
    <property type="entry name" value="P-loop_NTPase"/>
</dbReference>
<dbReference type="CDD" id="cd00009">
    <property type="entry name" value="AAA"/>
    <property type="match status" value="1"/>
</dbReference>
<accession>A0AA35X3Y0</accession>
<evidence type="ECO:0000313" key="9">
    <source>
        <dbReference type="Proteomes" id="UP001174909"/>
    </source>
</evidence>
<dbReference type="Pfam" id="PF17871">
    <property type="entry name" value="AAA_lid_9"/>
    <property type="match status" value="1"/>
</dbReference>
<dbReference type="InterPro" id="IPR050130">
    <property type="entry name" value="ClpA_ClpB"/>
</dbReference>
<protein>
    <submittedName>
        <fullName evidence="8">Chaperone protein ClpB</fullName>
    </submittedName>
</protein>
<reference evidence="8" key="1">
    <citation type="submission" date="2023-03" db="EMBL/GenBank/DDBJ databases">
        <authorList>
            <person name="Steffen K."/>
            <person name="Cardenas P."/>
        </authorList>
    </citation>
    <scope>NUCLEOTIDE SEQUENCE</scope>
</reference>
<evidence type="ECO:0000259" key="7">
    <source>
        <dbReference type="PROSITE" id="PS51903"/>
    </source>
</evidence>
<dbReference type="EMBL" id="CASHTH010003315">
    <property type="protein sequence ID" value="CAI8043284.1"/>
    <property type="molecule type" value="Genomic_DNA"/>
</dbReference>
<evidence type="ECO:0000256" key="3">
    <source>
        <dbReference type="ARBA" id="ARBA00022840"/>
    </source>
</evidence>
<dbReference type="GO" id="GO:0016887">
    <property type="term" value="F:ATP hydrolysis activity"/>
    <property type="evidence" value="ECO:0007669"/>
    <property type="project" value="InterPro"/>
</dbReference>
<dbReference type="InterPro" id="IPR003959">
    <property type="entry name" value="ATPase_AAA_core"/>
</dbReference>
<gene>
    <name evidence="8" type="ORF">GBAR_LOCUS24021</name>
</gene>
<dbReference type="Pfam" id="PF00004">
    <property type="entry name" value="AAA"/>
    <property type="match status" value="1"/>
</dbReference>
<comment type="caution">
    <text evidence="8">The sequence shown here is derived from an EMBL/GenBank/DDBJ whole genome shotgun (WGS) entry which is preliminary data.</text>
</comment>
<sequence length="600" mass="67104">MTADKFTRQAQEALQRSQELVRNYQHSQWDVEHVLLALVALEDGLPEQIFKELGVDPELIKSGLHQTLDGVPKVVSGSQQIFITPRLQRMLQLADEEAQRLKDQFISVEHLLVAAAREDAGDSARLFRELGVNQEMVYQAMQKLRGSHRVDDQNAEQRYRSLEKYSVDLTELARVGKLDPVVGRDQEIRQVMQTLTRRTKNNPVLIGEAGVGKTAIAEGLASKIICDDVPDSLHNKRVMALDMGRLVAGAKFRGEFEERLKSVIDEVTSSNGEVIVFLDEMHTLVGAGGGEGGLDASNMLKPALARGELQAIGSTTLDEYRKHIERDPALARRFQPVYVEEPTPEQALSILEALKPRYEAHHRVTITDGAIAAAVRLSDRYISDRKLPDKAIDFMDEAGSKVRIDAGMLPPKLQGMENRRRELTDLEERANQLSDYERAAQYRTERLRLEGELNTEHEAIEHTTGPDLVVNEKDIADLVSNWTGIPVGQLMEGEADRLLHMEEHLHQRVIGQHEAINAVADTIRRARSGLNDPKRPFGSFIFLGPTGVGKTELSRALAEFLFNDEDSMVRLDMSEYGERHTVSRLIGAPQATWGMTTPAS</sequence>
<dbReference type="PANTHER" id="PTHR11638:SF18">
    <property type="entry name" value="HEAT SHOCK PROTEIN 104"/>
    <property type="match status" value="1"/>
</dbReference>
<dbReference type="PRINTS" id="PR00300">
    <property type="entry name" value="CLPPROTEASEA"/>
</dbReference>
<dbReference type="SUPFAM" id="SSF52540">
    <property type="entry name" value="P-loop containing nucleoside triphosphate hydrolases"/>
    <property type="match status" value="2"/>
</dbReference>
<feature type="domain" description="Clp R" evidence="7">
    <location>
        <begin position="3"/>
        <end position="147"/>
    </location>
</feature>
<dbReference type="PANTHER" id="PTHR11638">
    <property type="entry name" value="ATP-DEPENDENT CLP PROTEASE"/>
    <property type="match status" value="1"/>
</dbReference>
<proteinExistence type="inferred from homology"/>
<evidence type="ECO:0000313" key="8">
    <source>
        <dbReference type="EMBL" id="CAI8043284.1"/>
    </source>
</evidence>
<keyword evidence="4 6" id="KW-0143">Chaperone</keyword>
<dbReference type="InterPro" id="IPR003593">
    <property type="entry name" value="AAA+_ATPase"/>
</dbReference>
<dbReference type="Gene3D" id="3.40.50.300">
    <property type="entry name" value="P-loop containing nucleotide triphosphate hydrolases"/>
    <property type="match status" value="2"/>
</dbReference>
<name>A0AA35X3Y0_GEOBA</name>
<organism evidence="8 9">
    <name type="scientific">Geodia barretti</name>
    <name type="common">Barrett's horny sponge</name>
    <dbReference type="NCBI Taxonomy" id="519541"/>
    <lineage>
        <taxon>Eukaryota</taxon>
        <taxon>Metazoa</taxon>
        <taxon>Porifera</taxon>
        <taxon>Demospongiae</taxon>
        <taxon>Heteroscleromorpha</taxon>
        <taxon>Tetractinellida</taxon>
        <taxon>Astrophorina</taxon>
        <taxon>Geodiidae</taxon>
        <taxon>Geodia</taxon>
    </lineage>
</organism>
<dbReference type="PROSITE" id="PS51903">
    <property type="entry name" value="CLP_R"/>
    <property type="match status" value="1"/>
</dbReference>
<dbReference type="InterPro" id="IPR018368">
    <property type="entry name" value="ClpA/B_CS1"/>
</dbReference>
<dbReference type="GO" id="GO:0005524">
    <property type="term" value="F:ATP binding"/>
    <property type="evidence" value="ECO:0007669"/>
    <property type="project" value="UniProtKB-KW"/>
</dbReference>
<dbReference type="Proteomes" id="UP001174909">
    <property type="component" value="Unassembled WGS sequence"/>
</dbReference>
<keyword evidence="2 6" id="KW-0547">Nucleotide-binding</keyword>
<dbReference type="Pfam" id="PF02861">
    <property type="entry name" value="Clp_N"/>
    <property type="match status" value="1"/>
</dbReference>
<keyword evidence="9" id="KW-1185">Reference proteome</keyword>
<evidence type="ECO:0000256" key="4">
    <source>
        <dbReference type="ARBA" id="ARBA00023186"/>
    </source>
</evidence>
<dbReference type="InterPro" id="IPR036628">
    <property type="entry name" value="Clp_N_dom_sf"/>
</dbReference>
<dbReference type="PROSITE" id="PS00870">
    <property type="entry name" value="CLPAB_1"/>
    <property type="match status" value="1"/>
</dbReference>
<dbReference type="FunFam" id="3.40.50.300:FF:000010">
    <property type="entry name" value="Chaperone clpB 1, putative"/>
    <property type="match status" value="1"/>
</dbReference>
<dbReference type="InterPro" id="IPR028299">
    <property type="entry name" value="ClpA/B_CS2"/>
</dbReference>
<dbReference type="AlphaFoldDB" id="A0AA35X3Y0"/>
<evidence type="ECO:0000256" key="6">
    <source>
        <dbReference type="RuleBase" id="RU004432"/>
    </source>
</evidence>